<dbReference type="Proteomes" id="UP001186974">
    <property type="component" value="Unassembled WGS sequence"/>
</dbReference>
<feature type="non-terminal residue" evidence="1">
    <location>
        <position position="191"/>
    </location>
</feature>
<sequence length="191" mass="20020">MFGSSGSPSKDDGTAVANDAPSDTPKPSNIPTSYDSTSNGGERSSTDNSDISGRKSTDSDTSPTAIERRRRSSGVSKARDIFSSAKNSLMSSGHPSMTNSSGERVAQSPIAKLSKNDPALGVPQGALNNSAGESAPGPRSTFKVGVTEDKNKKCRRTMEDTHAYLYNFLSTPAPVLGDEASRRSKASLEQT</sequence>
<proteinExistence type="predicted"/>
<organism evidence="1 2">
    <name type="scientific">Coniosporium uncinatum</name>
    <dbReference type="NCBI Taxonomy" id="93489"/>
    <lineage>
        <taxon>Eukaryota</taxon>
        <taxon>Fungi</taxon>
        <taxon>Dikarya</taxon>
        <taxon>Ascomycota</taxon>
        <taxon>Pezizomycotina</taxon>
        <taxon>Dothideomycetes</taxon>
        <taxon>Dothideomycetes incertae sedis</taxon>
        <taxon>Coniosporium</taxon>
    </lineage>
</organism>
<keyword evidence="2" id="KW-1185">Reference proteome</keyword>
<accession>A0ACC3DI92</accession>
<comment type="caution">
    <text evidence="1">The sequence shown here is derived from an EMBL/GenBank/DDBJ whole genome shotgun (WGS) entry which is preliminary data.</text>
</comment>
<gene>
    <name evidence="1" type="ORF">LTS18_013578</name>
</gene>
<dbReference type="EMBL" id="JAWDJW010004212">
    <property type="protein sequence ID" value="KAK3076224.1"/>
    <property type="molecule type" value="Genomic_DNA"/>
</dbReference>
<evidence type="ECO:0000313" key="1">
    <source>
        <dbReference type="EMBL" id="KAK3076224.1"/>
    </source>
</evidence>
<protein>
    <submittedName>
        <fullName evidence="1">Uncharacterized protein</fullName>
    </submittedName>
</protein>
<evidence type="ECO:0000313" key="2">
    <source>
        <dbReference type="Proteomes" id="UP001186974"/>
    </source>
</evidence>
<name>A0ACC3DI92_9PEZI</name>
<reference evidence="1" key="1">
    <citation type="submission" date="2024-09" db="EMBL/GenBank/DDBJ databases">
        <title>Black Yeasts Isolated from many extreme environments.</title>
        <authorList>
            <person name="Coleine C."/>
            <person name="Stajich J.E."/>
            <person name="Selbmann L."/>
        </authorList>
    </citation>
    <scope>NUCLEOTIDE SEQUENCE</scope>
    <source>
        <strain evidence="1">CCFEE 5737</strain>
    </source>
</reference>